<accession>A0A7J4ZM51</accession>
<dbReference type="InterPro" id="IPR049278">
    <property type="entry name" value="MS_channel_C"/>
</dbReference>
<protein>
    <submittedName>
        <fullName evidence="11">Mechanosensitive ion channel</fullName>
    </submittedName>
</protein>
<feature type="domain" description="Mechanosensitive ion channel transmembrane helices 2/3" evidence="10">
    <location>
        <begin position="151"/>
        <end position="189"/>
    </location>
</feature>
<keyword evidence="4 7" id="KW-0812">Transmembrane</keyword>
<evidence type="ECO:0000313" key="12">
    <source>
        <dbReference type="Proteomes" id="UP000420562"/>
    </source>
</evidence>
<evidence type="ECO:0000259" key="10">
    <source>
        <dbReference type="Pfam" id="PF21088"/>
    </source>
</evidence>
<dbReference type="InterPro" id="IPR023408">
    <property type="entry name" value="MscS_beta-dom_sf"/>
</dbReference>
<dbReference type="InterPro" id="IPR011066">
    <property type="entry name" value="MscS_channel_C_sf"/>
</dbReference>
<evidence type="ECO:0000259" key="9">
    <source>
        <dbReference type="Pfam" id="PF21082"/>
    </source>
</evidence>
<dbReference type="SUPFAM" id="SSF50182">
    <property type="entry name" value="Sm-like ribonucleoproteins"/>
    <property type="match status" value="1"/>
</dbReference>
<evidence type="ECO:0000256" key="1">
    <source>
        <dbReference type="ARBA" id="ARBA00004651"/>
    </source>
</evidence>
<dbReference type="InterPro" id="IPR045275">
    <property type="entry name" value="MscS_archaea/bacteria_type"/>
</dbReference>
<feature type="domain" description="Mechanosensitive ion channel MscS C-terminal" evidence="9">
    <location>
        <begin position="267"/>
        <end position="348"/>
    </location>
</feature>
<dbReference type="Gene3D" id="1.10.287.1260">
    <property type="match status" value="1"/>
</dbReference>
<reference evidence="11 12" key="1">
    <citation type="submission" date="2019-09" db="EMBL/GenBank/DDBJ databases">
        <title>Geobacter sp. Red96, a novel strain isolated from paddy soil.</title>
        <authorList>
            <person name="Xu Z."/>
            <person name="Masuda Y."/>
            <person name="Itoh H."/>
            <person name="Senoo K."/>
        </authorList>
    </citation>
    <scope>NUCLEOTIDE SEQUENCE [LARGE SCALE GENOMIC DNA]</scope>
    <source>
        <strain evidence="11 12">Red96</strain>
    </source>
</reference>
<dbReference type="AlphaFoldDB" id="A0A7J4ZM51"/>
<dbReference type="Gene3D" id="2.30.30.60">
    <property type="match status" value="1"/>
</dbReference>
<dbReference type="Pfam" id="PF21088">
    <property type="entry name" value="MS_channel_1st"/>
    <property type="match status" value="1"/>
</dbReference>
<dbReference type="RefSeq" id="WP_151129700.1">
    <property type="nucleotide sequence ID" value="NZ_VZQZ01000014.1"/>
</dbReference>
<dbReference type="SUPFAM" id="SSF82689">
    <property type="entry name" value="Mechanosensitive channel protein MscS (YggB), C-terminal domain"/>
    <property type="match status" value="1"/>
</dbReference>
<dbReference type="GO" id="GO:0005886">
    <property type="term" value="C:plasma membrane"/>
    <property type="evidence" value="ECO:0007669"/>
    <property type="project" value="UniProtKB-SubCell"/>
</dbReference>
<keyword evidence="6 7" id="KW-0472">Membrane</keyword>
<comment type="subcellular location">
    <subcellularLocation>
        <location evidence="1">Cell membrane</location>
        <topology evidence="1">Multi-pass membrane protein</topology>
    </subcellularLocation>
</comment>
<dbReference type="Proteomes" id="UP000420562">
    <property type="component" value="Unassembled WGS sequence"/>
</dbReference>
<keyword evidence="5 7" id="KW-1133">Transmembrane helix</keyword>
<keyword evidence="3" id="KW-1003">Cell membrane</keyword>
<dbReference type="InterPro" id="IPR011014">
    <property type="entry name" value="MscS_channel_TM-2"/>
</dbReference>
<dbReference type="InterPro" id="IPR006685">
    <property type="entry name" value="MscS_channel_2nd"/>
</dbReference>
<gene>
    <name evidence="11" type="ORF">F6V25_16465</name>
</gene>
<evidence type="ECO:0000256" key="6">
    <source>
        <dbReference type="ARBA" id="ARBA00023136"/>
    </source>
</evidence>
<feature type="transmembrane region" description="Helical" evidence="7">
    <location>
        <begin position="25"/>
        <end position="46"/>
    </location>
</feature>
<feature type="domain" description="Mechanosensitive ion channel MscS" evidence="8">
    <location>
        <begin position="190"/>
        <end position="256"/>
    </location>
</feature>
<dbReference type="InterPro" id="IPR010920">
    <property type="entry name" value="LSM_dom_sf"/>
</dbReference>
<sequence>MLDIIQGLFRPLDTDGPILFWAKEILGALLILAIFWMLAQLIVMALDKWGKRLASFTSTDLDDRILHRITPHVSRLLVMLGIYLAIRSLPLHEKLILVFSGALFIVLVIIVFNLIYHAFDELLQWYIAGRQHNSDALISRHMIPIAEKLTMLFLMGTALIIILKHFNYDIFSVVTALGIGSLAIGLAAKDTLAHMISGFTLMFDQPFRIGDRIQLSGGQVGDVAGIGLRSTKIKTMDNQLLIIPNSDLCNTMVINQAFPDARAKGRINIGVAYGSDVDRVKALLVATALEVEDVLRDPAPEAYFVSFGDSALNMSLFFWVEEYSQLFGTTDKVNSLIIRRFTENSIEIPFPIRTVIMEKGTN</sequence>
<dbReference type="InterPro" id="IPR049142">
    <property type="entry name" value="MS_channel_1st"/>
</dbReference>
<dbReference type="Pfam" id="PF00924">
    <property type="entry name" value="MS_channel_2nd"/>
    <property type="match status" value="1"/>
</dbReference>
<dbReference type="SUPFAM" id="SSF82861">
    <property type="entry name" value="Mechanosensitive channel protein MscS (YggB), transmembrane region"/>
    <property type="match status" value="1"/>
</dbReference>
<dbReference type="GO" id="GO:0008381">
    <property type="term" value="F:mechanosensitive monoatomic ion channel activity"/>
    <property type="evidence" value="ECO:0007669"/>
    <property type="project" value="InterPro"/>
</dbReference>
<dbReference type="PANTHER" id="PTHR30221">
    <property type="entry name" value="SMALL-CONDUCTANCE MECHANOSENSITIVE CHANNEL"/>
    <property type="match status" value="1"/>
</dbReference>
<dbReference type="Pfam" id="PF21082">
    <property type="entry name" value="MS_channel_3rd"/>
    <property type="match status" value="1"/>
</dbReference>
<feature type="transmembrane region" description="Helical" evidence="7">
    <location>
        <begin position="145"/>
        <end position="164"/>
    </location>
</feature>
<evidence type="ECO:0000313" key="11">
    <source>
        <dbReference type="EMBL" id="KAB0663593.1"/>
    </source>
</evidence>
<evidence type="ECO:0000259" key="8">
    <source>
        <dbReference type="Pfam" id="PF00924"/>
    </source>
</evidence>
<feature type="transmembrane region" description="Helical" evidence="7">
    <location>
        <begin position="95"/>
        <end position="116"/>
    </location>
</feature>
<feature type="transmembrane region" description="Helical" evidence="7">
    <location>
        <begin position="170"/>
        <end position="188"/>
    </location>
</feature>
<comment type="similarity">
    <text evidence="2">Belongs to the MscS (TC 1.A.23) family.</text>
</comment>
<name>A0A7J4ZM51_9BACT</name>
<evidence type="ECO:0000256" key="3">
    <source>
        <dbReference type="ARBA" id="ARBA00022475"/>
    </source>
</evidence>
<evidence type="ECO:0000256" key="7">
    <source>
        <dbReference type="SAM" id="Phobius"/>
    </source>
</evidence>
<organism evidence="11 12">
    <name type="scientific">Oryzomonas japonica</name>
    <dbReference type="NCBI Taxonomy" id="2603858"/>
    <lineage>
        <taxon>Bacteria</taxon>
        <taxon>Pseudomonadati</taxon>
        <taxon>Thermodesulfobacteriota</taxon>
        <taxon>Desulfuromonadia</taxon>
        <taxon>Geobacterales</taxon>
        <taxon>Geobacteraceae</taxon>
        <taxon>Oryzomonas</taxon>
    </lineage>
</organism>
<evidence type="ECO:0000256" key="2">
    <source>
        <dbReference type="ARBA" id="ARBA00008017"/>
    </source>
</evidence>
<evidence type="ECO:0000256" key="5">
    <source>
        <dbReference type="ARBA" id="ARBA00022989"/>
    </source>
</evidence>
<dbReference type="PANTHER" id="PTHR30221:SF20">
    <property type="entry name" value="SMALL-CONDUCTANCE MECHANOSENSITIVE CHANNEL"/>
    <property type="match status" value="1"/>
</dbReference>
<comment type="caution">
    <text evidence="11">The sequence shown here is derived from an EMBL/GenBank/DDBJ whole genome shotgun (WGS) entry which is preliminary data.</text>
</comment>
<keyword evidence="12" id="KW-1185">Reference proteome</keyword>
<dbReference type="Gene3D" id="3.30.70.100">
    <property type="match status" value="1"/>
</dbReference>
<dbReference type="EMBL" id="VZQZ01000014">
    <property type="protein sequence ID" value="KAB0663593.1"/>
    <property type="molecule type" value="Genomic_DNA"/>
</dbReference>
<proteinExistence type="inferred from homology"/>
<evidence type="ECO:0000256" key="4">
    <source>
        <dbReference type="ARBA" id="ARBA00022692"/>
    </source>
</evidence>